<evidence type="ECO:0000256" key="1">
    <source>
        <dbReference type="SAM" id="MobiDB-lite"/>
    </source>
</evidence>
<dbReference type="GO" id="GO:0035197">
    <property type="term" value="F:siRNA binding"/>
    <property type="evidence" value="ECO:0007669"/>
    <property type="project" value="TreeGrafter"/>
</dbReference>
<dbReference type="OMA" id="QWSQQAI"/>
<dbReference type="GO" id="GO:0031048">
    <property type="term" value="P:regulatory ncRNA-mediated heterochromatin formation"/>
    <property type="evidence" value="ECO:0007669"/>
    <property type="project" value="TreeGrafter"/>
</dbReference>
<feature type="region of interest" description="Disordered" evidence="1">
    <location>
        <begin position="285"/>
        <end position="304"/>
    </location>
</feature>
<keyword evidence="5" id="KW-1185">Reference proteome</keyword>
<sequence>MKRTDTSSISSPTIKKKKDMEGGQITTKGKDNNMSDQQQQVVQNITTSSPTHEEEEDYSSYKTIEEFGYRYNDKGQLRSIKDDSTFKFVTQEHYDALGDVVATTIQKMMTQEPYHLIELQIPEDNIEGVDPTKPHTNIFLSDDFYANEERLLIIICGSGRVVAGQWARSICINDTLGKGTIFEYLEQAKKNNFSFIILNPNQTRGEYIGKNGKPKMGSVPGSETPYNHVQYVYDHYIVKSKAKAITIIAHSFGGQLTMHILESRPKIMDKLKAIGLTDSVHSHSVLRRSNVESDSEDDDDDNEQNTQYKYTKAQKVENNKKVLKFISNNCINWVASKQPVGQDLGFSTYQSCQHRSSGHTKHEYTSSSYVLHLTETPIIYLFIYSFKSRSKNMLLALRIVCSILPALFTLLLSAFMINSFVLVENLIHIF</sequence>
<evidence type="ECO:0000313" key="5">
    <source>
        <dbReference type="Proteomes" id="UP000007797"/>
    </source>
</evidence>
<dbReference type="InterPro" id="IPR048263">
    <property type="entry name" value="Arb2"/>
</dbReference>
<dbReference type="SUPFAM" id="SSF53474">
    <property type="entry name" value="alpha/beta-Hydrolases"/>
    <property type="match status" value="1"/>
</dbReference>
<dbReference type="PANTHER" id="PTHR21357:SF4">
    <property type="entry name" value="FAM172 FAMILY PROTEIN HOMOLOG CG10038"/>
    <property type="match status" value="1"/>
</dbReference>
<feature type="compositionally biased region" description="Acidic residues" evidence="1">
    <location>
        <begin position="293"/>
        <end position="303"/>
    </location>
</feature>
<name>F4PV23_CACFS</name>
<reference evidence="5" key="1">
    <citation type="journal article" date="2011" name="Genome Res.">
        <title>Phylogeny-wide analysis of social amoeba genomes highlights ancient origins for complex intercellular communication.</title>
        <authorList>
            <person name="Heidel A.J."/>
            <person name="Lawal H.M."/>
            <person name="Felder M."/>
            <person name="Schilde C."/>
            <person name="Helps N.R."/>
            <person name="Tunggal B."/>
            <person name="Rivero F."/>
            <person name="John U."/>
            <person name="Schleicher M."/>
            <person name="Eichinger L."/>
            <person name="Platzer M."/>
            <person name="Noegel A.A."/>
            <person name="Schaap P."/>
            <person name="Gloeckner G."/>
        </authorList>
    </citation>
    <scope>NUCLEOTIDE SEQUENCE [LARGE SCALE GENOMIC DNA]</scope>
    <source>
        <strain evidence="5">SH3</strain>
    </source>
</reference>
<accession>F4PV23</accession>
<keyword evidence="2" id="KW-0812">Transmembrane</keyword>
<dbReference type="KEGG" id="dfa:DFA_01014"/>
<dbReference type="EMBL" id="GL883010">
    <property type="protein sequence ID" value="EGG21139.1"/>
    <property type="molecule type" value="Genomic_DNA"/>
</dbReference>
<dbReference type="InterPro" id="IPR053858">
    <property type="entry name" value="Arb2_dom"/>
</dbReference>
<feature type="transmembrane region" description="Helical" evidence="2">
    <location>
        <begin position="395"/>
        <end position="417"/>
    </location>
</feature>
<dbReference type="AlphaFoldDB" id="F4PV23"/>
<evidence type="ECO:0000256" key="2">
    <source>
        <dbReference type="SAM" id="Phobius"/>
    </source>
</evidence>
<dbReference type="Pfam" id="PF22749">
    <property type="entry name" value="Arb2"/>
    <property type="match status" value="1"/>
</dbReference>
<dbReference type="GeneID" id="14873207"/>
<keyword evidence="2" id="KW-0472">Membrane</keyword>
<proteinExistence type="predicted"/>
<dbReference type="RefSeq" id="XP_004358989.1">
    <property type="nucleotide sequence ID" value="XM_004358932.1"/>
</dbReference>
<feature type="compositionally biased region" description="Low complexity" evidence="1">
    <location>
        <begin position="1"/>
        <end position="13"/>
    </location>
</feature>
<dbReference type="OrthoDB" id="421951at2759"/>
<dbReference type="PANTHER" id="PTHR21357">
    <property type="entry name" value="FAM172 FAMILY PROTEIN HOMOLOG CG10038"/>
    <property type="match status" value="1"/>
</dbReference>
<feature type="domain" description="Arb2" evidence="3">
    <location>
        <begin position="62"/>
        <end position="289"/>
    </location>
</feature>
<keyword evidence="2" id="KW-1133">Transmembrane helix</keyword>
<dbReference type="InterPro" id="IPR029058">
    <property type="entry name" value="AB_hydrolase_fold"/>
</dbReference>
<evidence type="ECO:0000259" key="3">
    <source>
        <dbReference type="Pfam" id="PF22749"/>
    </source>
</evidence>
<organism evidence="4 5">
    <name type="scientific">Cavenderia fasciculata</name>
    <name type="common">Slime mold</name>
    <name type="synonym">Dictyostelium fasciculatum</name>
    <dbReference type="NCBI Taxonomy" id="261658"/>
    <lineage>
        <taxon>Eukaryota</taxon>
        <taxon>Amoebozoa</taxon>
        <taxon>Evosea</taxon>
        <taxon>Eumycetozoa</taxon>
        <taxon>Dictyostelia</taxon>
        <taxon>Acytosteliales</taxon>
        <taxon>Cavenderiaceae</taxon>
        <taxon>Cavenderia</taxon>
    </lineage>
</organism>
<dbReference type="Proteomes" id="UP000007797">
    <property type="component" value="Unassembled WGS sequence"/>
</dbReference>
<gene>
    <name evidence="4" type="ORF">DFA_01014</name>
</gene>
<protein>
    <submittedName>
        <fullName evidence="4">Esterase/lipase/thioesterase domain-containing protein</fullName>
    </submittedName>
</protein>
<feature type="region of interest" description="Disordered" evidence="1">
    <location>
        <begin position="1"/>
        <end position="59"/>
    </location>
</feature>
<feature type="compositionally biased region" description="Polar residues" evidence="1">
    <location>
        <begin position="34"/>
        <end position="50"/>
    </location>
</feature>
<evidence type="ECO:0000313" key="4">
    <source>
        <dbReference type="EMBL" id="EGG21139.1"/>
    </source>
</evidence>
<dbReference type="GO" id="GO:0005634">
    <property type="term" value="C:nucleus"/>
    <property type="evidence" value="ECO:0007669"/>
    <property type="project" value="TreeGrafter"/>
</dbReference>